<dbReference type="EMBL" id="JAPDOD010000004">
    <property type="protein sequence ID" value="MDA0160116.1"/>
    <property type="molecule type" value="Genomic_DNA"/>
</dbReference>
<keyword evidence="3" id="KW-0804">Transcription</keyword>
<keyword evidence="2 4" id="KW-0238">DNA-binding</keyword>
<accession>A0A9X3MNY9</accession>
<comment type="caution">
    <text evidence="6">The sequence shown here is derived from an EMBL/GenBank/DDBJ whole genome shotgun (WGS) entry which is preliminary data.</text>
</comment>
<dbReference type="GO" id="GO:0003700">
    <property type="term" value="F:DNA-binding transcription factor activity"/>
    <property type="evidence" value="ECO:0007669"/>
    <property type="project" value="TreeGrafter"/>
</dbReference>
<sequence length="198" mass="20907">MAVKRKYDAPGRREAAAQTRERVCAAAEAHFLRDGYARTSIRAVAKAAGVAEATVYLAFPNKPALLNAVILRAVGDNASEPLDVIAAAPPAEILPRLATSNAALMVRAGALIALGEAASLMDTELRPWRDRAHTNLRAAFRVIAGALDAAGLLRVSAAEAADTLYALASESTYLRRSEAAGPGDYARWLERVLTAALT</sequence>
<feature type="domain" description="HTH tetR-type" evidence="5">
    <location>
        <begin position="17"/>
        <end position="77"/>
    </location>
</feature>
<name>A0A9X3MNY9_9ACTN</name>
<protein>
    <submittedName>
        <fullName evidence="6">TetR/AcrR family transcriptional regulator</fullName>
    </submittedName>
</protein>
<evidence type="ECO:0000259" key="5">
    <source>
        <dbReference type="PROSITE" id="PS50977"/>
    </source>
</evidence>
<dbReference type="PANTHER" id="PTHR30055">
    <property type="entry name" value="HTH-TYPE TRANSCRIPTIONAL REGULATOR RUTR"/>
    <property type="match status" value="1"/>
</dbReference>
<dbReference type="PANTHER" id="PTHR30055:SF234">
    <property type="entry name" value="HTH-TYPE TRANSCRIPTIONAL REGULATOR BETI"/>
    <property type="match status" value="1"/>
</dbReference>
<dbReference type="GO" id="GO:0000976">
    <property type="term" value="F:transcription cis-regulatory region binding"/>
    <property type="evidence" value="ECO:0007669"/>
    <property type="project" value="TreeGrafter"/>
</dbReference>
<dbReference type="InterPro" id="IPR009057">
    <property type="entry name" value="Homeodomain-like_sf"/>
</dbReference>
<gene>
    <name evidence="6" type="ORF">OM076_07575</name>
</gene>
<evidence type="ECO:0000256" key="4">
    <source>
        <dbReference type="PROSITE-ProRule" id="PRU00335"/>
    </source>
</evidence>
<dbReference type="RefSeq" id="WP_270038883.1">
    <property type="nucleotide sequence ID" value="NZ_JAPDOD010000004.1"/>
</dbReference>
<dbReference type="Gene3D" id="1.10.357.10">
    <property type="entry name" value="Tetracycline Repressor, domain 2"/>
    <property type="match status" value="1"/>
</dbReference>
<evidence type="ECO:0000313" key="6">
    <source>
        <dbReference type="EMBL" id="MDA0160116.1"/>
    </source>
</evidence>
<evidence type="ECO:0000313" key="7">
    <source>
        <dbReference type="Proteomes" id="UP001149140"/>
    </source>
</evidence>
<evidence type="ECO:0000256" key="1">
    <source>
        <dbReference type="ARBA" id="ARBA00023015"/>
    </source>
</evidence>
<dbReference type="AlphaFoldDB" id="A0A9X3MNY9"/>
<proteinExistence type="predicted"/>
<dbReference type="SUPFAM" id="SSF46689">
    <property type="entry name" value="Homeodomain-like"/>
    <property type="match status" value="1"/>
</dbReference>
<dbReference type="Proteomes" id="UP001149140">
    <property type="component" value="Unassembled WGS sequence"/>
</dbReference>
<dbReference type="InterPro" id="IPR023772">
    <property type="entry name" value="DNA-bd_HTH_TetR-type_CS"/>
</dbReference>
<dbReference type="Pfam" id="PF00440">
    <property type="entry name" value="TetR_N"/>
    <property type="match status" value="1"/>
</dbReference>
<dbReference type="InterPro" id="IPR050109">
    <property type="entry name" value="HTH-type_TetR-like_transc_reg"/>
</dbReference>
<keyword evidence="1" id="KW-0805">Transcription regulation</keyword>
<evidence type="ECO:0000256" key="2">
    <source>
        <dbReference type="ARBA" id="ARBA00023125"/>
    </source>
</evidence>
<dbReference type="PROSITE" id="PS01081">
    <property type="entry name" value="HTH_TETR_1"/>
    <property type="match status" value="1"/>
</dbReference>
<dbReference type="PROSITE" id="PS50977">
    <property type="entry name" value="HTH_TETR_2"/>
    <property type="match status" value="1"/>
</dbReference>
<organism evidence="6 7">
    <name type="scientific">Solirubrobacter ginsenosidimutans</name>
    <dbReference type="NCBI Taxonomy" id="490573"/>
    <lineage>
        <taxon>Bacteria</taxon>
        <taxon>Bacillati</taxon>
        <taxon>Actinomycetota</taxon>
        <taxon>Thermoleophilia</taxon>
        <taxon>Solirubrobacterales</taxon>
        <taxon>Solirubrobacteraceae</taxon>
        <taxon>Solirubrobacter</taxon>
    </lineage>
</organism>
<dbReference type="InterPro" id="IPR001647">
    <property type="entry name" value="HTH_TetR"/>
</dbReference>
<evidence type="ECO:0000256" key="3">
    <source>
        <dbReference type="ARBA" id="ARBA00023163"/>
    </source>
</evidence>
<reference evidence="6" key="1">
    <citation type="submission" date="2022-10" db="EMBL/GenBank/DDBJ databases">
        <title>The WGS of Solirubrobacter ginsenosidimutans DSM 21036.</title>
        <authorList>
            <person name="Jiang Z."/>
        </authorList>
    </citation>
    <scope>NUCLEOTIDE SEQUENCE</scope>
    <source>
        <strain evidence="6">DSM 21036</strain>
    </source>
</reference>
<keyword evidence="7" id="KW-1185">Reference proteome</keyword>
<dbReference type="PRINTS" id="PR00455">
    <property type="entry name" value="HTHTETR"/>
</dbReference>
<feature type="DNA-binding region" description="H-T-H motif" evidence="4">
    <location>
        <begin position="40"/>
        <end position="59"/>
    </location>
</feature>